<dbReference type="PANTHER" id="PTHR44757:SF2">
    <property type="entry name" value="BIOFILM ARCHITECTURE MAINTENANCE PROTEIN MBAA"/>
    <property type="match status" value="1"/>
</dbReference>
<dbReference type="Pfam" id="PF00497">
    <property type="entry name" value="SBP_bac_3"/>
    <property type="match status" value="1"/>
</dbReference>
<dbReference type="SUPFAM" id="SSF55785">
    <property type="entry name" value="PYP-like sensor domain (PAS domain)"/>
    <property type="match status" value="1"/>
</dbReference>
<keyword evidence="5" id="KW-1185">Reference proteome</keyword>
<dbReference type="CDD" id="cd01949">
    <property type="entry name" value="GGDEF"/>
    <property type="match status" value="1"/>
</dbReference>
<dbReference type="InterPro" id="IPR043128">
    <property type="entry name" value="Rev_trsase/Diguanyl_cyclase"/>
</dbReference>
<dbReference type="InterPro" id="IPR013656">
    <property type="entry name" value="PAS_4"/>
</dbReference>
<evidence type="ECO:0000313" key="4">
    <source>
        <dbReference type="EMBL" id="GAA0232221.1"/>
    </source>
</evidence>
<dbReference type="Pfam" id="PF08448">
    <property type="entry name" value="PAS_4"/>
    <property type="match status" value="1"/>
</dbReference>
<dbReference type="SMART" id="SM00267">
    <property type="entry name" value="GGDEF"/>
    <property type="match status" value="1"/>
</dbReference>
<evidence type="ECO:0000313" key="5">
    <source>
        <dbReference type="Proteomes" id="UP001501176"/>
    </source>
</evidence>
<dbReference type="Pfam" id="PF00990">
    <property type="entry name" value="GGDEF"/>
    <property type="match status" value="1"/>
</dbReference>
<dbReference type="InterPro" id="IPR035965">
    <property type="entry name" value="PAS-like_dom_sf"/>
</dbReference>
<dbReference type="Gene3D" id="3.40.190.10">
    <property type="entry name" value="Periplasmic binding protein-like II"/>
    <property type="match status" value="2"/>
</dbReference>
<gene>
    <name evidence="4" type="ORF">GCM10009125_21510</name>
</gene>
<reference evidence="4 5" key="1">
    <citation type="journal article" date="2019" name="Int. J. Syst. Evol. Microbiol.">
        <title>The Global Catalogue of Microorganisms (GCM) 10K type strain sequencing project: providing services to taxonomists for standard genome sequencing and annotation.</title>
        <authorList>
            <consortium name="The Broad Institute Genomics Platform"/>
            <consortium name="The Broad Institute Genome Sequencing Center for Infectious Disease"/>
            <person name="Wu L."/>
            <person name="Ma J."/>
        </authorList>
    </citation>
    <scope>NUCLEOTIDE SEQUENCE [LARGE SCALE GENOMIC DNA]</scope>
    <source>
        <strain evidence="4 5">JCM 16240</strain>
    </source>
</reference>
<dbReference type="SUPFAM" id="SSF53850">
    <property type="entry name" value="Periplasmic binding protein-like II"/>
    <property type="match status" value="1"/>
</dbReference>
<name>A0ABN0TXE9_9BURK</name>
<evidence type="ECO:0000256" key="1">
    <source>
        <dbReference type="SAM" id="SignalP"/>
    </source>
</evidence>
<organism evidence="4 5">
    <name type="scientific">Castellaniella daejeonensis</name>
    <dbReference type="NCBI Taxonomy" id="659013"/>
    <lineage>
        <taxon>Bacteria</taxon>
        <taxon>Pseudomonadati</taxon>
        <taxon>Pseudomonadota</taxon>
        <taxon>Betaproteobacteria</taxon>
        <taxon>Burkholderiales</taxon>
        <taxon>Alcaligenaceae</taxon>
        <taxon>Castellaniella</taxon>
    </lineage>
</organism>
<feature type="domain" description="EAL" evidence="2">
    <location>
        <begin position="602"/>
        <end position="854"/>
    </location>
</feature>
<dbReference type="SMART" id="SM00052">
    <property type="entry name" value="EAL"/>
    <property type="match status" value="1"/>
</dbReference>
<dbReference type="PANTHER" id="PTHR44757">
    <property type="entry name" value="DIGUANYLATE CYCLASE DGCP"/>
    <property type="match status" value="1"/>
</dbReference>
<evidence type="ECO:0000259" key="2">
    <source>
        <dbReference type="PROSITE" id="PS50883"/>
    </source>
</evidence>
<dbReference type="NCBIfam" id="TIGR00254">
    <property type="entry name" value="GGDEF"/>
    <property type="match status" value="1"/>
</dbReference>
<sequence length="858" mass="94548">MNILLRPIRALACLLLLLETAAVLAPVPASATTLTVGISDMGPLLSTAPNGQPDGVLGNILSEIAHQEHWTLKTELCEWQDCVRKLRDAEIDLLPAVSLTAERTAVFDYHQTPILQTWSQVYVRPGETINTLQDLNGRRLVTLGGSTEYSYLETLLPSLGIQARLGPVDTLIQGFREVQTGQADGVASDFFFGNATAAQYGLTATPILFLPSGLYYAAPKGRGADVLHAIDRHLVAWKADPGSVYYRILTRWDSQKTRPIATPRPGHGPVALAATVLAVLAALAWAGYTRHRTRRLETVGQHLSAILDHIDDLICIEDEDRRCRYANRPFREFFGLPDMAPEAADPGYHPDAIRANGIAAADLPALRRGERIVAEEQRPSARTGRMHTFQSIKMPLRGPDGATGMYCTILTDVTARMQAEALAHHHALHDPLTGLPNRILLLDRLKRIRPDAGCSAVLILDLDDFKKLNDSRSHAVGDRVLKEVARRLKDCTLERDMVSRASGDEFMALLAGLGPDPATASRRARQVAERLRLALASTPLDPGEQQACVFTASIGLTLLPAGDAGADDAIREADLAMQRAKQLGGNQVVFYDHTLQTEFEQRLWMEKDLTLALSTRQLSMHIQPQYARDGRVTGAELLARWTHPEHGPISPARFVPLAEETGLIHHLTDWSLSEACQTLLDLQGLDETYPVSINISPRVLMDPGFGAAVRGLLKRTGAPGNRLIFEITEGVWIQDVEATAQRMRELNRLGIRFSIDDFGTGYSNLSSLMRLPIFELKIDKSLIRNLPDDPDSIAIARLILAMAEQLDFWVVAEGVEDEPQADFLIRHGCDAIQGYLRARPMPIEAWLTSVRRQRALPG</sequence>
<dbReference type="PROSITE" id="PS50883">
    <property type="entry name" value="EAL"/>
    <property type="match status" value="1"/>
</dbReference>
<dbReference type="SUPFAM" id="SSF55073">
    <property type="entry name" value="Nucleotide cyclase"/>
    <property type="match status" value="1"/>
</dbReference>
<feature type="signal peptide" evidence="1">
    <location>
        <begin position="1"/>
        <end position="25"/>
    </location>
</feature>
<dbReference type="Gene3D" id="3.30.450.20">
    <property type="entry name" value="PAS domain"/>
    <property type="match status" value="1"/>
</dbReference>
<dbReference type="Pfam" id="PF00563">
    <property type="entry name" value="EAL"/>
    <property type="match status" value="1"/>
</dbReference>
<dbReference type="InterPro" id="IPR001638">
    <property type="entry name" value="Solute-binding_3/MltF_N"/>
</dbReference>
<protein>
    <recommendedName>
        <fullName evidence="6">Diguanylate cyclase</fullName>
    </recommendedName>
</protein>
<dbReference type="CDD" id="cd01948">
    <property type="entry name" value="EAL"/>
    <property type="match status" value="1"/>
</dbReference>
<evidence type="ECO:0008006" key="6">
    <source>
        <dbReference type="Google" id="ProtNLM"/>
    </source>
</evidence>
<feature type="domain" description="GGDEF" evidence="3">
    <location>
        <begin position="453"/>
        <end position="593"/>
    </location>
</feature>
<dbReference type="InterPro" id="IPR035919">
    <property type="entry name" value="EAL_sf"/>
</dbReference>
<evidence type="ECO:0000259" key="3">
    <source>
        <dbReference type="PROSITE" id="PS50887"/>
    </source>
</evidence>
<dbReference type="PROSITE" id="PS50887">
    <property type="entry name" value="GGDEF"/>
    <property type="match status" value="1"/>
</dbReference>
<proteinExistence type="predicted"/>
<comment type="caution">
    <text evidence="4">The sequence shown here is derived from an EMBL/GenBank/DDBJ whole genome shotgun (WGS) entry which is preliminary data.</text>
</comment>
<keyword evidence="1" id="KW-0732">Signal</keyword>
<dbReference type="SMART" id="SM00062">
    <property type="entry name" value="PBPb"/>
    <property type="match status" value="1"/>
</dbReference>
<feature type="chain" id="PRO_5046851164" description="Diguanylate cyclase" evidence="1">
    <location>
        <begin position="26"/>
        <end position="858"/>
    </location>
</feature>
<accession>A0ABN0TXE9</accession>
<dbReference type="InterPro" id="IPR000160">
    <property type="entry name" value="GGDEF_dom"/>
</dbReference>
<dbReference type="Gene3D" id="3.20.20.450">
    <property type="entry name" value="EAL domain"/>
    <property type="match status" value="1"/>
</dbReference>
<dbReference type="EMBL" id="BAAAFN010000015">
    <property type="protein sequence ID" value="GAA0232221.1"/>
    <property type="molecule type" value="Genomic_DNA"/>
</dbReference>
<dbReference type="InterPro" id="IPR029787">
    <property type="entry name" value="Nucleotide_cyclase"/>
</dbReference>
<dbReference type="SUPFAM" id="SSF141868">
    <property type="entry name" value="EAL domain-like"/>
    <property type="match status" value="1"/>
</dbReference>
<dbReference type="RefSeq" id="WP_343821340.1">
    <property type="nucleotide sequence ID" value="NZ_BAAAFN010000015.1"/>
</dbReference>
<dbReference type="InterPro" id="IPR001633">
    <property type="entry name" value="EAL_dom"/>
</dbReference>
<dbReference type="InterPro" id="IPR052155">
    <property type="entry name" value="Biofilm_reg_signaling"/>
</dbReference>
<dbReference type="Proteomes" id="UP001501176">
    <property type="component" value="Unassembled WGS sequence"/>
</dbReference>
<dbReference type="Gene3D" id="3.30.70.270">
    <property type="match status" value="1"/>
</dbReference>